<sequence length="598" mass="70771">MEDQSIYQILKQNNVYYTIFKEIDTIVFDVKNSSQKLINKIVKSSCQYEDTFIILDLGINHSKNVMRRIIKVLKNIDFQSPKVILRFKQNNMKSIKNILDYINIVPSQKGLQELIFFQPQNNVEIQIKSMGFSFLSHDKLLLSVNEIEIEINYRIIDNKQDQQTQRSSIIIDEKTKMNLLSNLEEVIIYNLPLYGLSKENFTFIIESIDQIVVSFDIEEIELPKVFVDNLVEFLNTKTNIFINMFAFSFRQKLEIDDLFDNLIQICDTSQKISHLKFQIFQEELVYVPKFNSITVNISDLLCDKGSFYPLFKIQNKIDILKIYFKIQKSYFIDLCEFIQRCRQLIFIKQIEVEVIYSEIWKNFQISIGDIFDLLSKLKNLHYYSIQIQKKHSFHPQFALIYNKQQETYIIQQIEDLLDLVPQIAFNKTATNLKIQYTDNLVSVQQFHKNLIQLIKSSNLKRIITLSFNKLCRNHNSLVQSNDLIQNFQFVSLIFENTNSLSIFQINKDDALKVREIQIFNQNWLLNQNLNISIIINKFPNIIKVNLNNRSEQNNPINQKNIKSIQKYINVKRSLFLIAKKLQLKRKEMLSDLILEFLS</sequence>
<dbReference type="InParanoid" id="Q245G9"/>
<protein>
    <submittedName>
        <fullName evidence="1">Uncharacterized protein</fullName>
    </submittedName>
</protein>
<gene>
    <name evidence="1" type="ORF">TTHERM_00731430</name>
</gene>
<keyword evidence="2" id="KW-1185">Reference proteome</keyword>
<dbReference type="GeneID" id="7847060"/>
<dbReference type="AlphaFoldDB" id="Q245G9"/>
<evidence type="ECO:0000313" key="1">
    <source>
        <dbReference type="EMBL" id="EAS03395.2"/>
    </source>
</evidence>
<dbReference type="HOGENOM" id="CLU_583302_0_0_1"/>
<name>Q245G9_TETTS</name>
<dbReference type="RefSeq" id="XP_001023640.2">
    <property type="nucleotide sequence ID" value="XM_001023640.2"/>
</dbReference>
<reference evidence="2" key="1">
    <citation type="journal article" date="2006" name="PLoS Biol.">
        <title>Macronuclear genome sequence of the ciliate Tetrahymena thermophila, a model eukaryote.</title>
        <authorList>
            <person name="Eisen J.A."/>
            <person name="Coyne R.S."/>
            <person name="Wu M."/>
            <person name="Wu D."/>
            <person name="Thiagarajan M."/>
            <person name="Wortman J.R."/>
            <person name="Badger J.H."/>
            <person name="Ren Q."/>
            <person name="Amedeo P."/>
            <person name="Jones K.M."/>
            <person name="Tallon L.J."/>
            <person name="Delcher A.L."/>
            <person name="Salzberg S.L."/>
            <person name="Silva J.C."/>
            <person name="Haas B.J."/>
            <person name="Majoros W.H."/>
            <person name="Farzad M."/>
            <person name="Carlton J.M."/>
            <person name="Smith R.K. Jr."/>
            <person name="Garg J."/>
            <person name="Pearlman R.E."/>
            <person name="Karrer K.M."/>
            <person name="Sun L."/>
            <person name="Manning G."/>
            <person name="Elde N.C."/>
            <person name="Turkewitz A.P."/>
            <person name="Asai D.J."/>
            <person name="Wilkes D.E."/>
            <person name="Wang Y."/>
            <person name="Cai H."/>
            <person name="Collins K."/>
            <person name="Stewart B.A."/>
            <person name="Lee S.R."/>
            <person name="Wilamowska K."/>
            <person name="Weinberg Z."/>
            <person name="Ruzzo W.L."/>
            <person name="Wloga D."/>
            <person name="Gaertig J."/>
            <person name="Frankel J."/>
            <person name="Tsao C.-C."/>
            <person name="Gorovsky M.A."/>
            <person name="Keeling P.J."/>
            <person name="Waller R.F."/>
            <person name="Patron N.J."/>
            <person name="Cherry J.M."/>
            <person name="Stover N.A."/>
            <person name="Krieger C.J."/>
            <person name="del Toro C."/>
            <person name="Ryder H.F."/>
            <person name="Williamson S.C."/>
            <person name="Barbeau R.A."/>
            <person name="Hamilton E.P."/>
            <person name="Orias E."/>
        </authorList>
    </citation>
    <scope>NUCLEOTIDE SEQUENCE [LARGE SCALE GENOMIC DNA]</scope>
    <source>
        <strain evidence="2">SB210</strain>
    </source>
</reference>
<dbReference type="Proteomes" id="UP000009168">
    <property type="component" value="Unassembled WGS sequence"/>
</dbReference>
<dbReference type="EMBL" id="GG662485">
    <property type="protein sequence ID" value="EAS03395.2"/>
    <property type="molecule type" value="Genomic_DNA"/>
</dbReference>
<dbReference type="KEGG" id="tet:TTHERM_00731430"/>
<evidence type="ECO:0000313" key="2">
    <source>
        <dbReference type="Proteomes" id="UP000009168"/>
    </source>
</evidence>
<organism evidence="1 2">
    <name type="scientific">Tetrahymena thermophila (strain SB210)</name>
    <dbReference type="NCBI Taxonomy" id="312017"/>
    <lineage>
        <taxon>Eukaryota</taxon>
        <taxon>Sar</taxon>
        <taxon>Alveolata</taxon>
        <taxon>Ciliophora</taxon>
        <taxon>Intramacronucleata</taxon>
        <taxon>Oligohymenophorea</taxon>
        <taxon>Hymenostomatida</taxon>
        <taxon>Tetrahymenina</taxon>
        <taxon>Tetrahymenidae</taxon>
        <taxon>Tetrahymena</taxon>
    </lineage>
</organism>
<proteinExistence type="predicted"/>
<accession>Q245G9</accession>